<accession>A0A2K1LAL8</accession>
<dbReference type="PRINTS" id="PR00056">
    <property type="entry name" value="HSFDOMAIN"/>
</dbReference>
<dbReference type="RefSeq" id="XP_024382543.1">
    <property type="nucleotide sequence ID" value="XM_024526775.2"/>
</dbReference>
<feature type="compositionally biased region" description="Low complexity" evidence="10">
    <location>
        <begin position="278"/>
        <end position="289"/>
    </location>
</feature>
<evidence type="ECO:0000313" key="14">
    <source>
        <dbReference type="Proteomes" id="UP000006727"/>
    </source>
</evidence>
<keyword evidence="5" id="KW-0238">DNA-binding</keyword>
<keyword evidence="7" id="KW-0539">Nucleus</keyword>
<dbReference type="STRING" id="3218.A0A2K1LAL8"/>
<feature type="domain" description="HSF-type DNA-binding" evidence="11">
    <location>
        <begin position="98"/>
        <end position="122"/>
    </location>
</feature>
<keyword evidence="2" id="KW-0597">Phosphoprotein</keyword>
<evidence type="ECO:0000256" key="9">
    <source>
        <dbReference type="SAM" id="Coils"/>
    </source>
</evidence>
<dbReference type="GO" id="GO:0003700">
    <property type="term" value="F:DNA-binding transcription factor activity"/>
    <property type="evidence" value="ECO:0000318"/>
    <property type="project" value="GO_Central"/>
</dbReference>
<dbReference type="EnsemblPlants" id="Pp3c1_32480V3.1">
    <property type="protein sequence ID" value="Pp3c1_32480V3.1"/>
    <property type="gene ID" value="Pp3c1_32480"/>
</dbReference>
<dbReference type="GO" id="GO:0043565">
    <property type="term" value="F:sequence-specific DNA binding"/>
    <property type="evidence" value="ECO:0007669"/>
    <property type="project" value="InterPro"/>
</dbReference>
<keyword evidence="6" id="KW-0804">Transcription</keyword>
<dbReference type="Gramene" id="Pp3c1_32480V3.1">
    <property type="protein sequence ID" value="Pp3c1_32480V3.1"/>
    <property type="gene ID" value="Pp3c1_32480"/>
</dbReference>
<dbReference type="PANTHER" id="PTHR10015">
    <property type="entry name" value="HEAT SHOCK TRANSCRIPTION FACTOR"/>
    <property type="match status" value="1"/>
</dbReference>
<dbReference type="FunCoup" id="A0A2K1LAL8">
    <property type="interactions" value="1216"/>
</dbReference>
<dbReference type="SUPFAM" id="SSF46785">
    <property type="entry name" value="Winged helix' DNA-binding domain"/>
    <property type="match status" value="1"/>
</dbReference>
<dbReference type="GO" id="GO:0034605">
    <property type="term" value="P:cellular response to heat"/>
    <property type="evidence" value="ECO:0000318"/>
    <property type="project" value="GO_Central"/>
</dbReference>
<reference evidence="12 14" key="1">
    <citation type="journal article" date="2008" name="Science">
        <title>The Physcomitrella genome reveals evolutionary insights into the conquest of land by plants.</title>
        <authorList>
            <person name="Rensing S."/>
            <person name="Lang D."/>
            <person name="Zimmer A."/>
            <person name="Terry A."/>
            <person name="Salamov A."/>
            <person name="Shapiro H."/>
            <person name="Nishiyama T."/>
            <person name="Perroud P.-F."/>
            <person name="Lindquist E."/>
            <person name="Kamisugi Y."/>
            <person name="Tanahashi T."/>
            <person name="Sakakibara K."/>
            <person name="Fujita T."/>
            <person name="Oishi K."/>
            <person name="Shin-I T."/>
            <person name="Kuroki Y."/>
            <person name="Toyoda A."/>
            <person name="Suzuki Y."/>
            <person name="Hashimoto A."/>
            <person name="Yamaguchi K."/>
            <person name="Sugano A."/>
            <person name="Kohara Y."/>
            <person name="Fujiyama A."/>
            <person name="Anterola A."/>
            <person name="Aoki S."/>
            <person name="Ashton N."/>
            <person name="Barbazuk W.B."/>
            <person name="Barker E."/>
            <person name="Bennetzen J."/>
            <person name="Bezanilla M."/>
            <person name="Blankenship R."/>
            <person name="Cho S.H."/>
            <person name="Dutcher S."/>
            <person name="Estelle M."/>
            <person name="Fawcett J.A."/>
            <person name="Gundlach H."/>
            <person name="Hanada K."/>
            <person name="Heyl A."/>
            <person name="Hicks K.A."/>
            <person name="Hugh J."/>
            <person name="Lohr M."/>
            <person name="Mayer K."/>
            <person name="Melkozernov A."/>
            <person name="Murata T."/>
            <person name="Nelson D."/>
            <person name="Pils B."/>
            <person name="Prigge M."/>
            <person name="Reiss B."/>
            <person name="Renner T."/>
            <person name="Rombauts S."/>
            <person name="Rushton P."/>
            <person name="Sanderfoot A."/>
            <person name="Schween G."/>
            <person name="Shiu S.-H."/>
            <person name="Stueber K."/>
            <person name="Theodoulou F.L."/>
            <person name="Tu H."/>
            <person name="Van de Peer Y."/>
            <person name="Verrier P.J."/>
            <person name="Waters E."/>
            <person name="Wood A."/>
            <person name="Yang L."/>
            <person name="Cove D."/>
            <person name="Cuming A."/>
            <person name="Hasebe M."/>
            <person name="Lucas S."/>
            <person name="Mishler D.B."/>
            <person name="Reski R."/>
            <person name="Grigoriev I."/>
            <person name="Quatrano R.S."/>
            <person name="Boore J.L."/>
        </authorList>
    </citation>
    <scope>NUCLEOTIDE SEQUENCE [LARGE SCALE GENOMIC DNA]</scope>
    <source>
        <strain evidence="13 14">cv. Gransden 2004</strain>
    </source>
</reference>
<feature type="region of interest" description="Disordered" evidence="10">
    <location>
        <begin position="148"/>
        <end position="176"/>
    </location>
</feature>
<evidence type="ECO:0000313" key="13">
    <source>
        <dbReference type="EnsemblPlants" id="Pp3c1_32480V3.1"/>
    </source>
</evidence>
<dbReference type="AlphaFoldDB" id="A0A2K1LAL8"/>
<feature type="compositionally biased region" description="Basic and acidic residues" evidence="10">
    <location>
        <begin position="468"/>
        <end position="484"/>
    </location>
</feature>
<evidence type="ECO:0000259" key="11">
    <source>
        <dbReference type="PROSITE" id="PS00434"/>
    </source>
</evidence>
<comment type="similarity">
    <text evidence="8">Belongs to the HSF family.</text>
</comment>
<dbReference type="Pfam" id="PF00447">
    <property type="entry name" value="HSF_DNA-bind"/>
    <property type="match status" value="1"/>
</dbReference>
<evidence type="ECO:0000256" key="8">
    <source>
        <dbReference type="RuleBase" id="RU004020"/>
    </source>
</evidence>
<gene>
    <name evidence="13" type="primary">LOC112285723</name>
    <name evidence="12" type="ORF">PHYPA_001492</name>
</gene>
<protein>
    <recommendedName>
        <fullName evidence="11">HSF-type DNA-binding domain-containing protein</fullName>
    </recommendedName>
</protein>
<evidence type="ECO:0000256" key="1">
    <source>
        <dbReference type="ARBA" id="ARBA00004123"/>
    </source>
</evidence>
<reference evidence="13" key="3">
    <citation type="submission" date="2020-12" db="UniProtKB">
        <authorList>
            <consortium name="EnsemblPlants"/>
        </authorList>
    </citation>
    <scope>IDENTIFICATION</scope>
</reference>
<dbReference type="PANTHER" id="PTHR10015:SF427">
    <property type="entry name" value="HEAT SHOCK FACTOR PROTEIN"/>
    <property type="match status" value="1"/>
</dbReference>
<keyword evidence="14" id="KW-1185">Reference proteome</keyword>
<evidence type="ECO:0000256" key="10">
    <source>
        <dbReference type="SAM" id="MobiDB-lite"/>
    </source>
</evidence>
<organism evidence="12">
    <name type="scientific">Physcomitrium patens</name>
    <name type="common">Spreading-leaved earth moss</name>
    <name type="synonym">Physcomitrella patens</name>
    <dbReference type="NCBI Taxonomy" id="3218"/>
    <lineage>
        <taxon>Eukaryota</taxon>
        <taxon>Viridiplantae</taxon>
        <taxon>Streptophyta</taxon>
        <taxon>Embryophyta</taxon>
        <taxon>Bryophyta</taxon>
        <taxon>Bryophytina</taxon>
        <taxon>Bryopsida</taxon>
        <taxon>Funariidae</taxon>
        <taxon>Funariales</taxon>
        <taxon>Funariaceae</taxon>
        <taxon>Physcomitrium</taxon>
    </lineage>
</organism>
<feature type="region of interest" description="Disordered" evidence="10">
    <location>
        <begin position="262"/>
        <end position="298"/>
    </location>
</feature>
<dbReference type="SMART" id="SM00415">
    <property type="entry name" value="HSF"/>
    <property type="match status" value="1"/>
</dbReference>
<dbReference type="OMA" id="VEQSDHH"/>
<dbReference type="InterPro" id="IPR000232">
    <property type="entry name" value="HSF_DNA-bd"/>
</dbReference>
<keyword evidence="9" id="KW-0175">Coiled coil</keyword>
<evidence type="ECO:0000256" key="4">
    <source>
        <dbReference type="ARBA" id="ARBA00023016"/>
    </source>
</evidence>
<evidence type="ECO:0000256" key="6">
    <source>
        <dbReference type="ARBA" id="ARBA00023163"/>
    </source>
</evidence>
<keyword evidence="3" id="KW-0805">Transcription regulation</keyword>
<dbReference type="PaxDb" id="3218-PP1S249_84V6.1"/>
<feature type="region of interest" description="Disordered" evidence="10">
    <location>
        <begin position="466"/>
        <end position="489"/>
    </location>
</feature>
<dbReference type="InterPro" id="IPR036388">
    <property type="entry name" value="WH-like_DNA-bd_sf"/>
</dbReference>
<evidence type="ECO:0000256" key="5">
    <source>
        <dbReference type="ARBA" id="ARBA00023125"/>
    </source>
</evidence>
<dbReference type="Gene3D" id="1.10.10.10">
    <property type="entry name" value="Winged helix-like DNA-binding domain superfamily/Winged helix DNA-binding domain"/>
    <property type="match status" value="1"/>
</dbReference>
<feature type="coiled-coil region" evidence="9">
    <location>
        <begin position="189"/>
        <end position="223"/>
    </location>
</feature>
<evidence type="ECO:0000313" key="12">
    <source>
        <dbReference type="EMBL" id="PNR63067.1"/>
    </source>
</evidence>
<feature type="compositionally biased region" description="Low complexity" evidence="10">
    <location>
        <begin position="154"/>
        <end position="171"/>
    </location>
</feature>
<evidence type="ECO:0000256" key="2">
    <source>
        <dbReference type="ARBA" id="ARBA00022553"/>
    </source>
</evidence>
<dbReference type="PROSITE" id="PS00434">
    <property type="entry name" value="HSF_DOMAIN"/>
    <property type="match status" value="1"/>
</dbReference>
<dbReference type="OrthoDB" id="60033at2759"/>
<name>A0A2K1LAL8_PHYPA</name>
<dbReference type="KEGG" id="ppp:112285723"/>
<sequence>MVSQVLKTDPHWPPLEESMGQERYALNTDVIPSSAVPGSLNSSVPQPMDVLQSTAPPPFLTKTYDMVDDPATDPVVSWSAGNNSFIVWNPPDFAQELLPKYFKHNNFSSFVRQLNTYGFRKVDPDRWEFANEGFLRGRRDLLRSIHRRKPATHSQQSVQQQQQQQHQQSEQGPVGPCVEVGKFGLEGEIERLKRDKNVLMMELVRLRQQQQNTERDLQAMGQRLLTTENRQQHMMSFLAKAMQNPSFLAQLMQQSENKRLAATVRKKRRLPKQDSSGDDSANSDSPADNQIVAFHSNGNADSNGARAMIMQFFNSTDAASSPSLDSGPLEALFRDLGSAPSGTDVGTLASRQSGVTLTEMNIPGLGDSLPGPVVMDASTEISDMHIPSPLSNRIPRLEGALSMDNGSNHSSGEIKPDGLSGESMEFNADGGRAPSEGEEVISNLGSPAVSAANDIFWEQFLSEAPSGADHELDHDLDLDPRDKETDGDEIVEDSVEVLAGEDVGEVKNWWSKKPSVEQLSVQMGQLAPG</sequence>
<dbReference type="InterPro" id="IPR036390">
    <property type="entry name" value="WH_DNA-bd_sf"/>
</dbReference>
<dbReference type="EnsemblPlants" id="Pp3c1_32480V3.3">
    <property type="protein sequence ID" value="Pp3c1_32480V3.3"/>
    <property type="gene ID" value="Pp3c1_32480"/>
</dbReference>
<dbReference type="FunFam" id="1.10.10.10:FF:000057">
    <property type="entry name" value="Heat shock transcription factor 1"/>
    <property type="match status" value="1"/>
</dbReference>
<evidence type="ECO:0000256" key="3">
    <source>
        <dbReference type="ARBA" id="ARBA00023015"/>
    </source>
</evidence>
<reference evidence="12 14" key="2">
    <citation type="journal article" date="2018" name="Plant J.">
        <title>The Physcomitrella patens chromosome-scale assembly reveals moss genome structure and evolution.</title>
        <authorList>
            <person name="Lang D."/>
            <person name="Ullrich K.K."/>
            <person name="Murat F."/>
            <person name="Fuchs J."/>
            <person name="Jenkins J."/>
            <person name="Haas F.B."/>
            <person name="Piednoel M."/>
            <person name="Gundlach H."/>
            <person name="Van Bel M."/>
            <person name="Meyberg R."/>
            <person name="Vives C."/>
            <person name="Morata J."/>
            <person name="Symeonidi A."/>
            <person name="Hiss M."/>
            <person name="Muchero W."/>
            <person name="Kamisugi Y."/>
            <person name="Saleh O."/>
            <person name="Blanc G."/>
            <person name="Decker E.L."/>
            <person name="van Gessel N."/>
            <person name="Grimwood J."/>
            <person name="Hayes R.D."/>
            <person name="Graham S.W."/>
            <person name="Gunter L.E."/>
            <person name="McDaniel S.F."/>
            <person name="Hoernstein S.N.W."/>
            <person name="Larsson A."/>
            <person name="Li F.W."/>
            <person name="Perroud P.F."/>
            <person name="Phillips J."/>
            <person name="Ranjan P."/>
            <person name="Rokshar D.S."/>
            <person name="Rothfels C.J."/>
            <person name="Schneider L."/>
            <person name="Shu S."/>
            <person name="Stevenson D.W."/>
            <person name="Thummler F."/>
            <person name="Tillich M."/>
            <person name="Villarreal Aguilar J.C."/>
            <person name="Widiez T."/>
            <person name="Wong G.K."/>
            <person name="Wymore A."/>
            <person name="Zhang Y."/>
            <person name="Zimmer A.D."/>
            <person name="Quatrano R.S."/>
            <person name="Mayer K.F.X."/>
            <person name="Goodstein D."/>
            <person name="Casacuberta J.M."/>
            <person name="Vandepoele K."/>
            <person name="Reski R."/>
            <person name="Cuming A.C."/>
            <person name="Tuskan G.A."/>
            <person name="Maumus F."/>
            <person name="Salse J."/>
            <person name="Schmutz J."/>
            <person name="Rensing S.A."/>
        </authorList>
    </citation>
    <scope>NUCLEOTIDE SEQUENCE [LARGE SCALE GENOMIC DNA]</scope>
    <source>
        <strain evidence="13 14">cv. Gransden 2004</strain>
    </source>
</reference>
<dbReference type="GeneID" id="112285723"/>
<keyword evidence="4" id="KW-0346">Stress response</keyword>
<dbReference type="Gramene" id="Pp3c1_32480V3.3">
    <property type="protein sequence ID" value="Pp3c1_32480V3.3"/>
    <property type="gene ID" value="Pp3c1_32480"/>
</dbReference>
<evidence type="ECO:0000256" key="7">
    <source>
        <dbReference type="ARBA" id="ARBA00023242"/>
    </source>
</evidence>
<dbReference type="GO" id="GO:0005634">
    <property type="term" value="C:nucleus"/>
    <property type="evidence" value="ECO:0000318"/>
    <property type="project" value="GO_Central"/>
</dbReference>
<comment type="subcellular location">
    <subcellularLocation>
        <location evidence="1">Nucleus</location>
    </subcellularLocation>
</comment>
<proteinExistence type="inferred from homology"/>
<dbReference type="Proteomes" id="UP000006727">
    <property type="component" value="Chromosome 1"/>
</dbReference>
<dbReference type="EMBL" id="ABEU02000001">
    <property type="protein sequence ID" value="PNR63067.1"/>
    <property type="molecule type" value="Genomic_DNA"/>
</dbReference>